<accession>A0ABP3G252</accession>
<gene>
    <name evidence="5" type="ORF">GCM10010151_23010</name>
</gene>
<dbReference type="InterPro" id="IPR005693">
    <property type="entry name" value="Mce"/>
</dbReference>
<proteinExistence type="predicted"/>
<sequence length="478" mass="50646">MIIKRGVKIQLTVFAVITVLTMAYTLVNIIGIGQTVLDLRYRVYLDMADSGGIFTNAEVTYRGVTVGRVGPLHLTKDGVRVELRINHDRKVPADGVQAYVLNRSGVGEQYVDLRPAGNGPSLKNGDVIPRDHTHLPVQTYELLHNIDALVRTVNPKDLGTVINELDKALSGEGADLQSLLDSNKKILAALNDTYPQTIALLNNGRTVLDTQVDEGSVFREFSHNLASLTAELKRDDPDVRTFLNVTPGALDQGQDLLDHLEPTLPTLLANGSVIGSVLTSRTNQLRTMLITYPLIVGGAFSVTPGDGTVHFGLELNFNQPPVCTKGYEGTKIRYPQDTRPATVNPKASCKAPKNATTAVRGSRNAPPAGPYPKLPAGATSGAGFPYETSTGGGTSGGGDAAEQASASGRKATDGGSSAGDSGSGRTATSGLQTLFVSGYDPRTRVYVGPDGKQYRLGKVSQLTGDASWQTLLLSPIVG</sequence>
<protein>
    <submittedName>
        <fullName evidence="5">MlaD family protein</fullName>
    </submittedName>
</protein>
<keyword evidence="2" id="KW-0812">Transmembrane</keyword>
<name>A0ABP3G252_9ACTN</name>
<dbReference type="InterPro" id="IPR052336">
    <property type="entry name" value="MlaD_Phospholipid_Transporter"/>
</dbReference>
<dbReference type="Pfam" id="PF11887">
    <property type="entry name" value="Mce4_CUP1"/>
    <property type="match status" value="1"/>
</dbReference>
<dbReference type="NCBIfam" id="TIGR00996">
    <property type="entry name" value="Mtu_fam_mce"/>
    <property type="match status" value="1"/>
</dbReference>
<reference evidence="6" key="1">
    <citation type="journal article" date="2019" name="Int. J. Syst. Evol. Microbiol.">
        <title>The Global Catalogue of Microorganisms (GCM) 10K type strain sequencing project: providing services to taxonomists for standard genome sequencing and annotation.</title>
        <authorList>
            <consortium name="The Broad Institute Genomics Platform"/>
            <consortium name="The Broad Institute Genome Sequencing Center for Infectious Disease"/>
            <person name="Wu L."/>
            <person name="Ma J."/>
        </authorList>
    </citation>
    <scope>NUCLEOTIDE SEQUENCE [LARGE SCALE GENOMIC DNA]</scope>
    <source>
        <strain evidence="6">JCM 3146</strain>
    </source>
</reference>
<comment type="caution">
    <text evidence="5">The sequence shown here is derived from an EMBL/GenBank/DDBJ whole genome shotgun (WGS) entry which is preliminary data.</text>
</comment>
<keyword evidence="2" id="KW-0472">Membrane</keyword>
<dbReference type="RefSeq" id="WP_252808819.1">
    <property type="nucleotide sequence ID" value="NZ_BAAABM010000016.1"/>
</dbReference>
<dbReference type="Proteomes" id="UP001501822">
    <property type="component" value="Unassembled WGS sequence"/>
</dbReference>
<dbReference type="EMBL" id="BAAABM010000016">
    <property type="protein sequence ID" value="GAA0332596.1"/>
    <property type="molecule type" value="Genomic_DNA"/>
</dbReference>
<evidence type="ECO:0000313" key="6">
    <source>
        <dbReference type="Proteomes" id="UP001501822"/>
    </source>
</evidence>
<evidence type="ECO:0000259" key="3">
    <source>
        <dbReference type="Pfam" id="PF02470"/>
    </source>
</evidence>
<feature type="domain" description="Mammalian cell entry C-terminal" evidence="4">
    <location>
        <begin position="121"/>
        <end position="289"/>
    </location>
</feature>
<feature type="region of interest" description="Disordered" evidence="1">
    <location>
        <begin position="334"/>
        <end position="429"/>
    </location>
</feature>
<dbReference type="PANTHER" id="PTHR33371:SF16">
    <property type="entry name" value="MCE-FAMILY PROTEIN MCE3F"/>
    <property type="match status" value="1"/>
</dbReference>
<keyword evidence="6" id="KW-1185">Reference proteome</keyword>
<feature type="compositionally biased region" description="Gly residues" evidence="1">
    <location>
        <begin position="390"/>
        <end position="399"/>
    </location>
</feature>
<evidence type="ECO:0000259" key="4">
    <source>
        <dbReference type="Pfam" id="PF11887"/>
    </source>
</evidence>
<feature type="transmembrane region" description="Helical" evidence="2">
    <location>
        <begin position="12"/>
        <end position="33"/>
    </location>
</feature>
<evidence type="ECO:0000313" key="5">
    <source>
        <dbReference type="EMBL" id="GAA0332596.1"/>
    </source>
</evidence>
<evidence type="ECO:0000256" key="1">
    <source>
        <dbReference type="SAM" id="MobiDB-lite"/>
    </source>
</evidence>
<dbReference type="Pfam" id="PF02470">
    <property type="entry name" value="MlaD"/>
    <property type="match status" value="1"/>
</dbReference>
<evidence type="ECO:0000256" key="2">
    <source>
        <dbReference type="SAM" id="Phobius"/>
    </source>
</evidence>
<organism evidence="5 6">
    <name type="scientific">Actinoallomurus spadix</name>
    <dbReference type="NCBI Taxonomy" id="79912"/>
    <lineage>
        <taxon>Bacteria</taxon>
        <taxon>Bacillati</taxon>
        <taxon>Actinomycetota</taxon>
        <taxon>Actinomycetes</taxon>
        <taxon>Streptosporangiales</taxon>
        <taxon>Thermomonosporaceae</taxon>
        <taxon>Actinoallomurus</taxon>
    </lineage>
</organism>
<feature type="compositionally biased region" description="Low complexity" evidence="1">
    <location>
        <begin position="413"/>
        <end position="429"/>
    </location>
</feature>
<dbReference type="InterPro" id="IPR024516">
    <property type="entry name" value="Mce_C"/>
</dbReference>
<dbReference type="InterPro" id="IPR003399">
    <property type="entry name" value="Mce/MlaD"/>
</dbReference>
<feature type="domain" description="Mce/MlaD" evidence="3">
    <location>
        <begin position="41"/>
        <end position="115"/>
    </location>
</feature>
<keyword evidence="2" id="KW-1133">Transmembrane helix</keyword>
<dbReference type="PANTHER" id="PTHR33371">
    <property type="entry name" value="INTERMEMBRANE PHOSPHOLIPID TRANSPORT SYSTEM BINDING PROTEIN MLAD-RELATED"/>
    <property type="match status" value="1"/>
</dbReference>